<dbReference type="Proteomes" id="UP001442494">
    <property type="component" value="Unassembled WGS sequence"/>
</dbReference>
<keyword evidence="1" id="KW-0812">Transmembrane</keyword>
<dbReference type="EMBL" id="JAMPKK010000043">
    <property type="protein sequence ID" value="MEP0866437.1"/>
    <property type="molecule type" value="Genomic_DNA"/>
</dbReference>
<keyword evidence="3" id="KW-1185">Reference proteome</keyword>
<gene>
    <name evidence="2" type="ORF">NDI37_18425</name>
</gene>
<dbReference type="RefSeq" id="WP_190422826.1">
    <property type="nucleotide sequence ID" value="NZ_JAMPKK010000043.1"/>
</dbReference>
<organism evidence="2 3">
    <name type="scientific">Funiculus sociatus GB2-A5</name>
    <dbReference type="NCBI Taxonomy" id="2933946"/>
    <lineage>
        <taxon>Bacteria</taxon>
        <taxon>Bacillati</taxon>
        <taxon>Cyanobacteriota</taxon>
        <taxon>Cyanophyceae</taxon>
        <taxon>Coleofasciculales</taxon>
        <taxon>Coleofasciculaceae</taxon>
        <taxon>Funiculus</taxon>
    </lineage>
</organism>
<comment type="caution">
    <text evidence="2">The sequence shown here is derived from an EMBL/GenBank/DDBJ whole genome shotgun (WGS) entry which is preliminary data.</text>
</comment>
<keyword evidence="1" id="KW-0472">Membrane</keyword>
<protein>
    <submittedName>
        <fullName evidence="2">Uncharacterized protein</fullName>
    </submittedName>
</protein>
<keyword evidence="1" id="KW-1133">Transmembrane helix</keyword>
<reference evidence="2 3" key="1">
    <citation type="submission" date="2022-04" db="EMBL/GenBank/DDBJ databases">
        <title>Positive selection, recombination, and allopatry shape intraspecific diversity of widespread and dominant cyanobacteria.</title>
        <authorList>
            <person name="Wei J."/>
            <person name="Shu W."/>
            <person name="Hu C."/>
        </authorList>
    </citation>
    <scope>NUCLEOTIDE SEQUENCE [LARGE SCALE GENOMIC DNA]</scope>
    <source>
        <strain evidence="2 3">GB2-A5</strain>
    </source>
</reference>
<evidence type="ECO:0000313" key="3">
    <source>
        <dbReference type="Proteomes" id="UP001442494"/>
    </source>
</evidence>
<proteinExistence type="predicted"/>
<sequence>MKENSITRKHLVYSLLTGLLIGAIAGTPIGWFTHRAYAEQRLAKNLICREQHRNQPEAAVQSICGSRF</sequence>
<evidence type="ECO:0000313" key="2">
    <source>
        <dbReference type="EMBL" id="MEP0866437.1"/>
    </source>
</evidence>
<feature type="transmembrane region" description="Helical" evidence="1">
    <location>
        <begin position="12"/>
        <end position="32"/>
    </location>
</feature>
<name>A0ABV0JUY3_9CYAN</name>
<accession>A0ABV0JUY3</accession>
<evidence type="ECO:0000256" key="1">
    <source>
        <dbReference type="SAM" id="Phobius"/>
    </source>
</evidence>